<evidence type="ECO:0000256" key="3">
    <source>
        <dbReference type="ARBA" id="ARBA00009504"/>
    </source>
</evidence>
<feature type="region of interest" description="Disordered" evidence="7">
    <location>
        <begin position="167"/>
        <end position="186"/>
    </location>
</feature>
<dbReference type="FunFam" id="3.30.1330.30:FF:000008">
    <property type="entry name" value="Protein pelota homolog"/>
    <property type="match status" value="1"/>
</dbReference>
<dbReference type="InterPro" id="IPR029064">
    <property type="entry name" value="Ribosomal_eL30-like_sf"/>
</dbReference>
<feature type="region of interest" description="Disordered" evidence="7">
    <location>
        <begin position="1"/>
        <end position="23"/>
    </location>
</feature>
<dbReference type="FunFam" id="2.30.30.870:FF:000001">
    <property type="entry name" value="Protein pelota homolog"/>
    <property type="match status" value="1"/>
</dbReference>
<evidence type="ECO:0000256" key="4">
    <source>
        <dbReference type="ARBA" id="ARBA00022490"/>
    </source>
</evidence>
<dbReference type="GO" id="GO:0046872">
    <property type="term" value="F:metal ion binding"/>
    <property type="evidence" value="ECO:0007669"/>
    <property type="project" value="UniProtKB-KW"/>
</dbReference>
<dbReference type="SUPFAM" id="SSF159065">
    <property type="entry name" value="Dom34/Pelota N-terminal domain-like"/>
    <property type="match status" value="1"/>
</dbReference>
<sequence length="414" mass="45237">MQLRGSLTGLSEESPVTLTPTEPEDMWHANNLIRNQDILKGHAIRRVTTENSTGHTTSNRVHTELTLRVTSTLFDPAASALHVSGIVTVENDVVPLGKYHTLDLELNRPFTLWKKDGWDSVAIEALRDALNTDRDGAVAAIVMQDNFANICLISDYQTLIKQRVESSGSAKGGSSGRNASKRDGPDAKATKFFRMTLDTLLRNIDFKGEARPLLLASPGYTAQKFRDFIKEEAARTRDKMLAQIVKNTVVVHSSSGNVYSLNQVLKSQEVLKQMKTMKSALSSKGMDDLEAMIRADDGRACYGYSTVKKAVEEGAAGRGGGVLYINNALFRSQDIEERKKYVAIVDKVKEDGGEVRVLSSDHEAGAKLQALGGVAAMLTYPLVFDDESDEDAEDQEGDGTVPTDAERKKTGAII</sequence>
<dbReference type="Gene3D" id="2.30.30.870">
    <property type="entry name" value="Pelota, domain A"/>
    <property type="match status" value="1"/>
</dbReference>
<feature type="compositionally biased region" description="Acidic residues" evidence="7">
    <location>
        <begin position="387"/>
        <end position="397"/>
    </location>
</feature>
<dbReference type="NCBIfam" id="TIGR00111">
    <property type="entry name" value="pelota"/>
    <property type="match status" value="1"/>
</dbReference>
<dbReference type="InterPro" id="IPR005142">
    <property type="entry name" value="eRF1_3"/>
</dbReference>
<dbReference type="InterPro" id="IPR038069">
    <property type="entry name" value="Pelota/DOM34_N"/>
</dbReference>
<evidence type="ECO:0000256" key="6">
    <source>
        <dbReference type="RuleBase" id="RU362019"/>
    </source>
</evidence>
<accession>A0A6P8AWD4</accession>
<dbReference type="GeneID" id="41962973"/>
<evidence type="ECO:0000313" key="9">
    <source>
        <dbReference type="Proteomes" id="UP000515153"/>
    </source>
</evidence>
<dbReference type="RefSeq" id="XP_030979184.1">
    <property type="nucleotide sequence ID" value="XM_031128064.1"/>
</dbReference>
<dbReference type="InterPro" id="IPR005140">
    <property type="entry name" value="eRF1_Pelota-like_N"/>
</dbReference>
<keyword evidence="4 6" id="KW-0963">Cytoplasm</keyword>
<protein>
    <recommendedName>
        <fullName evidence="6">Protein DOM34 homolog</fullName>
    </recommendedName>
</protein>
<dbReference type="InterPro" id="IPR042226">
    <property type="entry name" value="eFR1_2_sf"/>
</dbReference>
<dbReference type="GO" id="GO:0071025">
    <property type="term" value="P:RNA surveillance"/>
    <property type="evidence" value="ECO:0007669"/>
    <property type="project" value="InterPro"/>
</dbReference>
<dbReference type="Pfam" id="PF03465">
    <property type="entry name" value="eRF1_3"/>
    <property type="match status" value="1"/>
</dbReference>
<dbReference type="InterPro" id="IPR058547">
    <property type="entry name" value="Pelota_N"/>
</dbReference>
<dbReference type="Gene3D" id="3.30.420.60">
    <property type="entry name" value="eRF1 domain 2"/>
    <property type="match status" value="1"/>
</dbReference>
<reference evidence="9 10" key="1">
    <citation type="journal article" date="2019" name="Mol. Biol. Evol.">
        <title>Blast fungal genomes show frequent chromosomal changes, gene gains and losses, and effector gene turnover.</title>
        <authorList>
            <person name="Gomez Luciano L.B."/>
            <person name="Jason Tsai I."/>
            <person name="Chuma I."/>
            <person name="Tosa Y."/>
            <person name="Chen Y.H."/>
            <person name="Li J.Y."/>
            <person name="Li M.Y."/>
            <person name="Jade Lu M.Y."/>
            <person name="Nakayashiki H."/>
            <person name="Li W.H."/>
        </authorList>
    </citation>
    <scope>NUCLEOTIDE SEQUENCE [LARGE SCALE GENOMIC DNA]</scope>
    <source>
        <strain evidence="9 10">NI907</strain>
    </source>
</reference>
<comment type="function">
    <text evidence="6">Component of the Dom34-Hbs1 complex, a complex that recognizes stalled ribosomes and triggers the No-Go Decay (NGD) pathway (PubMed:20890290). In the Dom34-Hbs1 complex, dom34 recognizes ribosomes stalled at the 3' end of an mRNA and engages stalled ribosomes by destabilizing mRNA in the mRNA channel. Following ribosome-binding, the Dom34-Hbs1 complex promotes the disassembly of stalled ribosomes, followed by degradation of damaged mRNAs as part of the NGD pathway.</text>
</comment>
<dbReference type="SMART" id="SM01194">
    <property type="entry name" value="eRF1_1"/>
    <property type="match status" value="1"/>
</dbReference>
<dbReference type="GO" id="GO:0070651">
    <property type="term" value="P:nonfunctional rRNA decay"/>
    <property type="evidence" value="ECO:0007669"/>
    <property type="project" value="TreeGrafter"/>
</dbReference>
<dbReference type="Pfam" id="PF26356">
    <property type="entry name" value="Pelota_N"/>
    <property type="match status" value="1"/>
</dbReference>
<feature type="domain" description="eRF1/Pelota-like N-terminal" evidence="8">
    <location>
        <begin position="1"/>
        <end position="131"/>
    </location>
</feature>
<dbReference type="PANTHER" id="PTHR10853:SF0">
    <property type="entry name" value="PROTEIN PELOTA HOMOLOG"/>
    <property type="match status" value="1"/>
</dbReference>
<dbReference type="OrthoDB" id="10249111at2759"/>
<dbReference type="SUPFAM" id="SSF55315">
    <property type="entry name" value="L30e-like"/>
    <property type="match status" value="1"/>
</dbReference>
<feature type="region of interest" description="Disordered" evidence="7">
    <location>
        <begin position="387"/>
        <end position="414"/>
    </location>
</feature>
<keyword evidence="5 6" id="KW-0479">Metal-binding</keyword>
<gene>
    <name evidence="10" type="ORF">PgNI_08064</name>
</gene>
<dbReference type="GO" id="GO:0070966">
    <property type="term" value="P:nuclear-transcribed mRNA catabolic process, no-go decay"/>
    <property type="evidence" value="ECO:0007669"/>
    <property type="project" value="InterPro"/>
</dbReference>
<dbReference type="InterPro" id="IPR004405">
    <property type="entry name" value="TF_pelota"/>
</dbReference>
<name>A0A6P8AWD4_PYRGI</name>
<dbReference type="GO" id="GO:0005737">
    <property type="term" value="C:cytoplasm"/>
    <property type="evidence" value="ECO:0007669"/>
    <property type="project" value="UniProtKB-SubCell"/>
</dbReference>
<comment type="subcellular location">
    <subcellularLocation>
        <location evidence="2 6">Cytoplasm</location>
    </subcellularLocation>
</comment>
<proteinExistence type="inferred from homology"/>
<evidence type="ECO:0000256" key="2">
    <source>
        <dbReference type="ARBA" id="ARBA00004496"/>
    </source>
</evidence>
<dbReference type="InterPro" id="IPR005141">
    <property type="entry name" value="eRF1_2"/>
</dbReference>
<feature type="compositionally biased region" description="Polar residues" evidence="7">
    <location>
        <begin position="8"/>
        <end position="20"/>
    </location>
</feature>
<dbReference type="GO" id="GO:0032790">
    <property type="term" value="P:ribosome disassembly"/>
    <property type="evidence" value="ECO:0007669"/>
    <property type="project" value="TreeGrafter"/>
</dbReference>
<dbReference type="GO" id="GO:0070481">
    <property type="term" value="P:nuclear-transcribed mRNA catabolic process, non-stop decay"/>
    <property type="evidence" value="ECO:0007669"/>
    <property type="project" value="InterPro"/>
</dbReference>
<dbReference type="Pfam" id="PF03464">
    <property type="entry name" value="eRF1_2"/>
    <property type="match status" value="1"/>
</dbReference>
<organism evidence="9 10">
    <name type="scientific">Pyricularia grisea</name>
    <name type="common">Crabgrass-specific blast fungus</name>
    <name type="synonym">Magnaporthe grisea</name>
    <dbReference type="NCBI Taxonomy" id="148305"/>
    <lineage>
        <taxon>Eukaryota</taxon>
        <taxon>Fungi</taxon>
        <taxon>Dikarya</taxon>
        <taxon>Ascomycota</taxon>
        <taxon>Pezizomycotina</taxon>
        <taxon>Sordariomycetes</taxon>
        <taxon>Sordariomycetidae</taxon>
        <taxon>Magnaporthales</taxon>
        <taxon>Pyriculariaceae</taxon>
        <taxon>Pyricularia</taxon>
    </lineage>
</organism>
<keyword evidence="9" id="KW-1185">Reference proteome</keyword>
<dbReference type="Gene3D" id="3.30.1330.30">
    <property type="match status" value="1"/>
</dbReference>
<reference evidence="10" key="3">
    <citation type="submission" date="2025-08" db="UniProtKB">
        <authorList>
            <consortium name="RefSeq"/>
        </authorList>
    </citation>
    <scope>IDENTIFICATION</scope>
    <source>
        <strain evidence="10">NI907</strain>
    </source>
</reference>
<evidence type="ECO:0000259" key="8">
    <source>
        <dbReference type="SMART" id="SM01194"/>
    </source>
</evidence>
<evidence type="ECO:0000313" key="10">
    <source>
        <dbReference type="RefSeq" id="XP_030979184.1"/>
    </source>
</evidence>
<reference evidence="10" key="2">
    <citation type="submission" date="2019-10" db="EMBL/GenBank/DDBJ databases">
        <authorList>
            <consortium name="NCBI Genome Project"/>
        </authorList>
    </citation>
    <scope>NUCLEOTIDE SEQUENCE</scope>
    <source>
        <strain evidence="10">NI907</strain>
    </source>
</reference>
<evidence type="ECO:0000256" key="5">
    <source>
        <dbReference type="ARBA" id="ARBA00022723"/>
    </source>
</evidence>
<dbReference type="PANTHER" id="PTHR10853">
    <property type="entry name" value="PELOTA"/>
    <property type="match status" value="1"/>
</dbReference>
<feature type="compositionally biased region" description="Basic and acidic residues" evidence="7">
    <location>
        <begin position="404"/>
        <end position="414"/>
    </location>
</feature>
<dbReference type="AlphaFoldDB" id="A0A6P8AWD4"/>
<evidence type="ECO:0000256" key="7">
    <source>
        <dbReference type="SAM" id="MobiDB-lite"/>
    </source>
</evidence>
<comment type="cofactor">
    <cofactor evidence="1 6">
        <name>a divalent metal cation</name>
        <dbReference type="ChEBI" id="CHEBI:60240"/>
    </cofactor>
</comment>
<evidence type="ECO:0000256" key="1">
    <source>
        <dbReference type="ARBA" id="ARBA00001968"/>
    </source>
</evidence>
<dbReference type="Proteomes" id="UP000515153">
    <property type="component" value="Chromosome V"/>
</dbReference>
<comment type="similarity">
    <text evidence="3 6">Belongs to the eukaryotic release factor 1 family. Pelota subfamily.</text>
</comment>
<dbReference type="KEGG" id="pgri:PgNI_08064"/>
<dbReference type="SUPFAM" id="SSF53137">
    <property type="entry name" value="Translational machinery components"/>
    <property type="match status" value="1"/>
</dbReference>